<dbReference type="Pfam" id="PF17147">
    <property type="entry name" value="PFOR_II"/>
    <property type="match status" value="1"/>
</dbReference>
<dbReference type="GO" id="GO:0046872">
    <property type="term" value="F:metal ion binding"/>
    <property type="evidence" value="ECO:0007669"/>
    <property type="project" value="UniProtKB-KW"/>
</dbReference>
<keyword evidence="5" id="KW-0560">Oxidoreductase</keyword>
<dbReference type="RefSeq" id="WP_039466116.1">
    <property type="nucleotide sequence ID" value="NZ_JWLZ01000185.1"/>
</dbReference>
<accession>A0A0B9G015</accession>
<dbReference type="Gene3D" id="3.40.920.10">
    <property type="entry name" value="Pyruvate-ferredoxin oxidoreductase, PFOR, domain III"/>
    <property type="match status" value="1"/>
</dbReference>
<keyword evidence="6" id="KW-0408">Iron</keyword>
<keyword evidence="7" id="KW-0411">Iron-sulfur</keyword>
<dbReference type="Pfam" id="PF00037">
    <property type="entry name" value="Fer4"/>
    <property type="match status" value="1"/>
</dbReference>
<feature type="domain" description="4Fe-4S ferredoxin-type" evidence="9">
    <location>
        <begin position="972"/>
        <end position="1001"/>
    </location>
</feature>
<keyword evidence="4" id="KW-0249">Electron transport</keyword>
<dbReference type="GO" id="GO:0051539">
    <property type="term" value="F:4 iron, 4 sulfur cluster binding"/>
    <property type="evidence" value="ECO:0007669"/>
    <property type="project" value="UniProtKB-KW"/>
</dbReference>
<dbReference type="InterPro" id="IPR029061">
    <property type="entry name" value="THDP-binding"/>
</dbReference>
<evidence type="ECO:0000313" key="10">
    <source>
        <dbReference type="EMBL" id="KHT62093.1"/>
    </source>
</evidence>
<dbReference type="GO" id="GO:0030976">
    <property type="term" value="F:thiamine pyrophosphate binding"/>
    <property type="evidence" value="ECO:0007669"/>
    <property type="project" value="InterPro"/>
</dbReference>
<protein>
    <submittedName>
        <fullName evidence="10">Pyruvate-flavodoxin oxidoreductase</fullName>
    </submittedName>
</protein>
<evidence type="ECO:0000256" key="4">
    <source>
        <dbReference type="ARBA" id="ARBA00022982"/>
    </source>
</evidence>
<dbReference type="SUPFAM" id="SSF54862">
    <property type="entry name" value="4Fe-4S ferredoxins"/>
    <property type="match status" value="1"/>
</dbReference>
<dbReference type="Pfam" id="PF01558">
    <property type="entry name" value="POR"/>
    <property type="match status" value="1"/>
</dbReference>
<evidence type="ECO:0000256" key="1">
    <source>
        <dbReference type="ARBA" id="ARBA00022448"/>
    </source>
</evidence>
<dbReference type="Gene3D" id="3.40.50.970">
    <property type="match status" value="2"/>
</dbReference>
<dbReference type="CDD" id="cd07034">
    <property type="entry name" value="TPP_PYR_PFOR_IOR-alpha_like"/>
    <property type="match status" value="1"/>
</dbReference>
<reference evidence="10 11" key="1">
    <citation type="submission" date="2014-12" db="EMBL/GenBank/DDBJ databases">
        <title>Genome sequencing of Photobacterium gaetbulicola AD005a.</title>
        <authorList>
            <person name="Adrian T.G.S."/>
            <person name="Chan K.G."/>
        </authorList>
    </citation>
    <scope>NUCLEOTIDE SEQUENCE [LARGE SCALE GENOMIC DNA]</scope>
    <source>
        <strain evidence="10 11">AD005a</strain>
    </source>
</reference>
<dbReference type="GO" id="GO:0044281">
    <property type="term" value="P:small molecule metabolic process"/>
    <property type="evidence" value="ECO:0007669"/>
    <property type="project" value="UniProtKB-ARBA"/>
</dbReference>
<feature type="coiled-coil region" evidence="8">
    <location>
        <begin position="1078"/>
        <end position="1125"/>
    </location>
</feature>
<evidence type="ECO:0000259" key="9">
    <source>
        <dbReference type="PROSITE" id="PS51379"/>
    </source>
</evidence>
<dbReference type="InterPro" id="IPR002880">
    <property type="entry name" value="Pyrv_Fd/Flavodoxin_OxRdtase_N"/>
</dbReference>
<dbReference type="Gene3D" id="3.40.50.920">
    <property type="match status" value="1"/>
</dbReference>
<evidence type="ECO:0000256" key="2">
    <source>
        <dbReference type="ARBA" id="ARBA00022485"/>
    </source>
</evidence>
<dbReference type="EMBL" id="JWLZ01000185">
    <property type="protein sequence ID" value="KHT62093.1"/>
    <property type="molecule type" value="Genomic_DNA"/>
</dbReference>
<evidence type="ECO:0000256" key="6">
    <source>
        <dbReference type="ARBA" id="ARBA00023004"/>
    </source>
</evidence>
<dbReference type="PROSITE" id="PS00198">
    <property type="entry name" value="4FE4S_FER_1"/>
    <property type="match status" value="2"/>
</dbReference>
<dbReference type="GO" id="GO:0016903">
    <property type="term" value="F:oxidoreductase activity, acting on the aldehyde or oxo group of donors"/>
    <property type="evidence" value="ECO:0007669"/>
    <property type="project" value="InterPro"/>
</dbReference>
<dbReference type="SUPFAM" id="SSF52922">
    <property type="entry name" value="TK C-terminal domain-like"/>
    <property type="match status" value="1"/>
</dbReference>
<keyword evidence="2" id="KW-0004">4Fe-4S</keyword>
<dbReference type="Pfam" id="PF01855">
    <property type="entry name" value="POR_N"/>
    <property type="match status" value="1"/>
</dbReference>
<keyword evidence="8" id="KW-0175">Coiled coil</keyword>
<dbReference type="SUPFAM" id="SSF52518">
    <property type="entry name" value="Thiamin diphosphate-binding fold (THDP-binding)"/>
    <property type="match status" value="2"/>
</dbReference>
<dbReference type="InterPro" id="IPR011766">
    <property type="entry name" value="TPP_enzyme_TPP-bd"/>
</dbReference>
<keyword evidence="3" id="KW-0479">Metal-binding</keyword>
<dbReference type="Gene3D" id="3.30.70.20">
    <property type="match status" value="1"/>
</dbReference>
<dbReference type="InterPro" id="IPR009014">
    <property type="entry name" value="Transketo_C/PFOR_II"/>
</dbReference>
<dbReference type="SUPFAM" id="SSF53323">
    <property type="entry name" value="Pyruvate-ferredoxin oxidoreductase, PFOR, domain III"/>
    <property type="match status" value="1"/>
</dbReference>
<name>A0A0B9G015_9GAMM</name>
<dbReference type="Pfam" id="PF12837">
    <property type="entry name" value="Fer4_6"/>
    <property type="match status" value="1"/>
</dbReference>
<dbReference type="InterPro" id="IPR002869">
    <property type="entry name" value="Pyrv_flavodox_OxRed_cen"/>
</dbReference>
<organism evidence="10 11">
    <name type="scientific">Photobacterium gaetbulicola</name>
    <dbReference type="NCBI Taxonomy" id="1295392"/>
    <lineage>
        <taxon>Bacteria</taxon>
        <taxon>Pseudomonadati</taxon>
        <taxon>Pseudomonadota</taxon>
        <taxon>Gammaproteobacteria</taxon>
        <taxon>Vibrionales</taxon>
        <taxon>Vibrionaceae</taxon>
        <taxon>Photobacterium</taxon>
    </lineage>
</organism>
<keyword evidence="10" id="KW-0670">Pyruvate</keyword>
<dbReference type="InterPro" id="IPR019752">
    <property type="entry name" value="Pyrv/ketoisovalerate_OxRed_cat"/>
</dbReference>
<keyword evidence="1" id="KW-0813">Transport</keyword>
<dbReference type="InterPro" id="IPR017900">
    <property type="entry name" value="4Fe4S_Fe_S_CS"/>
</dbReference>
<dbReference type="GO" id="GO:0006979">
    <property type="term" value="P:response to oxidative stress"/>
    <property type="evidence" value="ECO:0007669"/>
    <property type="project" value="TreeGrafter"/>
</dbReference>
<dbReference type="InterPro" id="IPR050722">
    <property type="entry name" value="Pyruvate:ferred/Flavod_OxRd"/>
</dbReference>
<evidence type="ECO:0000256" key="5">
    <source>
        <dbReference type="ARBA" id="ARBA00023002"/>
    </source>
</evidence>
<gene>
    <name evidence="10" type="ORF">RJ45_19460</name>
</gene>
<dbReference type="InterPro" id="IPR033412">
    <property type="entry name" value="PFOR_II"/>
</dbReference>
<dbReference type="Proteomes" id="UP000031278">
    <property type="component" value="Unassembled WGS sequence"/>
</dbReference>
<sequence>MSTLTQRSNTSSNTPAFPGQATVIHGNGAVAHVMDYVCGGVIGYPITPSTEISELYEAFRAQGGCNVWGQHPFFFEPEGEHSAQSGALGAALTGGKYISNASSSQGILYGLESHYVTVGKKAAGFVLHVAARSVSRHSLNVMAGHDDVYALLSAGYTTLFASNAQEAADLAAISYRVSAQSLIPVANTMDGFATSHIQSEVKLPEPELLKQYLGDPTDRIPAPTEAQRMLYGAKGRVWQLGQFIDKFQDQFWPEKLSDLKGYIASNSEAIETDSQGEFIESTKPFLPEGLHKKWHRAWLNAYEKDTRQRVPALMDTHNPGLTGGVQNQPDYQAGIVDHRSHFQNDVPQFIEQAMREYGELTGRFYEPVMGFMCDDADYVIVGLGSVTDDAEAVAAHLREQGQKVGVISIKQLHPFPEAQIVEKLAGKMAVTVLERCDETRLTARLSRALFKAQENVQSPRHKGIPPLQQIPTISTGIFGLGGHDLQPKHLIAAFDNMRDDNTKPFFYLGSQFFDAKATGELKEIQDRLRAAYPDTELMALETGENPNLLPESALRVRFHSVGGYGTIATGKLLTDILSGALGLHSKSMPKYGSEKSGAPTNFFITLSPEPIKITNAELQQVEIVLSPDHKVFMHTNPLAGLSPNGTFILQTHHEPEQVWQEIPAAARQFIRDNNINFYIVDAFKVAREQAPSADLEIRMMGIAFIGALCGHATQVTQGADEALMLERITQQIAKKFGAKGEKVVASNMAVIREGIHATKQVCYAEFEDADIAAAATTKADAPKQKQASCGLFDPSYFSNIAGKHYADGSIGEAPVIPGSGMFMPPASAITKDKGLFRLNAPKFDADKCTGCMECTIACPDGAIPNAVHELHDILYVAIDKLNIPPAQRDGLKAKMPPILDAVRQYYRTAPKNESLPLHHVVAKVVDTMSFDEPGVSQQIAGICVALESLPVSRTKPFFDAMEKAVPGSGGLFSVAIDPSKCSGCMECVDVCGPNALQKVRQTTEMNQQMHELFHTLAEMPNTPARFLQQGVTDASESKRLLLDRSNYYAMSSGHGACRGCGEVTALRLVTSINRALQQQRYQSHIASLEDMIEKLEDKQQSLATIDAEQARSERIARTIQILEKRLYHFEYGPTGNGPSDALIANATGCSSVYASTFPANPYNDPWVNSLFQDTPAVAKGLFEGEAANQLEQFKALRTAKLELEDMYDAEVHDRQLRYLEWSHLSDQELGLLPTVFSIGGDGATYDIGFGALSRLLSTSTPIKVFVLNTGSYSNTGGQASTASFTAQDSDLSRFGSAHSGKQESRKELGIIATFHPKVMVVQTSTALQGHFMANLMEYLNYQDAPALFDVYTPCMGEHGIADDASTRHSRLAVESRMSPVFVHDPRKGATLAERFSIEGNPELQHDWATHTISYIDSDGMTQLKQVPFTPADFSLYEGRFKKHFNPVSDEQHAVEIAEYVTMSADERNGKTPFIWATDKQQHLIKLSVSSSIVALTEERLRNWHMLQYLSGQHITNIDQQYQRQIDEWKQRYHNAMDSNEQTIETIANGLAELAMAASPNVANSIPVTQVDAGADAPKAKASYADGALPLVSINEDEKGQCTDCKTCYQQLSELFEKTTIVENGEAKVISQVIPNALETVELNDELIKRASRIADECDAEIIHFNAPASVEV</sequence>
<evidence type="ECO:0000313" key="11">
    <source>
        <dbReference type="Proteomes" id="UP000031278"/>
    </source>
</evidence>
<comment type="caution">
    <text evidence="10">The sequence shown here is derived from an EMBL/GenBank/DDBJ whole genome shotgun (WGS) entry which is preliminary data.</text>
</comment>
<proteinExistence type="predicted"/>
<dbReference type="PROSITE" id="PS51379">
    <property type="entry name" value="4FE4S_FER_2"/>
    <property type="match status" value="2"/>
</dbReference>
<dbReference type="PANTHER" id="PTHR32154">
    <property type="entry name" value="PYRUVATE-FLAVODOXIN OXIDOREDUCTASE-RELATED"/>
    <property type="match status" value="1"/>
</dbReference>
<evidence type="ECO:0000256" key="8">
    <source>
        <dbReference type="SAM" id="Coils"/>
    </source>
</evidence>
<evidence type="ECO:0000256" key="7">
    <source>
        <dbReference type="ARBA" id="ARBA00023014"/>
    </source>
</evidence>
<evidence type="ECO:0000256" key="3">
    <source>
        <dbReference type="ARBA" id="ARBA00022723"/>
    </source>
</evidence>
<feature type="domain" description="4Fe-4S ferredoxin-type" evidence="9">
    <location>
        <begin position="839"/>
        <end position="869"/>
    </location>
</feature>
<dbReference type="InterPro" id="IPR017896">
    <property type="entry name" value="4Fe4S_Fe-S-bd"/>
</dbReference>
<dbReference type="Pfam" id="PF02775">
    <property type="entry name" value="TPP_enzyme_C"/>
    <property type="match status" value="1"/>
</dbReference>
<dbReference type="PANTHER" id="PTHR32154:SF0">
    <property type="entry name" value="PYRUVATE-FLAVODOXIN OXIDOREDUCTASE-RELATED"/>
    <property type="match status" value="1"/>
</dbReference>